<reference evidence="1" key="1">
    <citation type="journal article" date="2021" name="Environ. Microbiol.">
        <title>Gene family expansions and transcriptome signatures uncover fungal adaptations to wood decay.</title>
        <authorList>
            <person name="Hage H."/>
            <person name="Miyauchi S."/>
            <person name="Viragh M."/>
            <person name="Drula E."/>
            <person name="Min B."/>
            <person name="Chaduli D."/>
            <person name="Navarro D."/>
            <person name="Favel A."/>
            <person name="Norest M."/>
            <person name="Lesage-Meessen L."/>
            <person name="Balint B."/>
            <person name="Merenyi Z."/>
            <person name="de Eugenio L."/>
            <person name="Morin E."/>
            <person name="Martinez A.T."/>
            <person name="Baldrian P."/>
            <person name="Stursova M."/>
            <person name="Martinez M.J."/>
            <person name="Novotny C."/>
            <person name="Magnuson J.K."/>
            <person name="Spatafora J.W."/>
            <person name="Maurice S."/>
            <person name="Pangilinan J."/>
            <person name="Andreopoulos W."/>
            <person name="LaButti K."/>
            <person name="Hundley H."/>
            <person name="Na H."/>
            <person name="Kuo A."/>
            <person name="Barry K."/>
            <person name="Lipzen A."/>
            <person name="Henrissat B."/>
            <person name="Riley R."/>
            <person name="Ahrendt S."/>
            <person name="Nagy L.G."/>
            <person name="Grigoriev I.V."/>
            <person name="Martin F."/>
            <person name="Rosso M.N."/>
        </authorList>
    </citation>
    <scope>NUCLEOTIDE SEQUENCE</scope>
    <source>
        <strain evidence="1">CBS 384.51</strain>
    </source>
</reference>
<evidence type="ECO:0000313" key="1">
    <source>
        <dbReference type="EMBL" id="KAI0082920.1"/>
    </source>
</evidence>
<proteinExistence type="predicted"/>
<evidence type="ECO:0000313" key="2">
    <source>
        <dbReference type="Proteomes" id="UP001055072"/>
    </source>
</evidence>
<gene>
    <name evidence="1" type="ORF">BDY19DRAFT_910995</name>
</gene>
<dbReference type="EMBL" id="MU275090">
    <property type="protein sequence ID" value="KAI0082920.1"/>
    <property type="molecule type" value="Genomic_DNA"/>
</dbReference>
<sequence length="278" mass="30751">EARASMGASMAQDNDEHGIEVDEEEFDVDAEGRVVAEDTGPMFGRRRTHNDELGVGPCGMIFGRGTCYGSESLPSIVHFIKQLYRNIRPPEHIIYDNNCSLAKYVKDNPFFANIGLSVDVFHFNCKHSAIDIFCQQNCNPCAFPELIDENGGWFFNTSVAEQTNAWLNSKPMDISQVIGNFVVLLYRQINEIIHEFGIANWYRYGYMGEDPEELSVARDMTSEGSTDGALRRILCGGVVAVRGSGDVDDKQIGASALSPASTERVEARCRGKTTGSKE</sequence>
<dbReference type="Proteomes" id="UP001055072">
    <property type="component" value="Unassembled WGS sequence"/>
</dbReference>
<keyword evidence="2" id="KW-1185">Reference proteome</keyword>
<organism evidence="1 2">
    <name type="scientific">Irpex rosettiformis</name>
    <dbReference type="NCBI Taxonomy" id="378272"/>
    <lineage>
        <taxon>Eukaryota</taxon>
        <taxon>Fungi</taxon>
        <taxon>Dikarya</taxon>
        <taxon>Basidiomycota</taxon>
        <taxon>Agaricomycotina</taxon>
        <taxon>Agaricomycetes</taxon>
        <taxon>Polyporales</taxon>
        <taxon>Irpicaceae</taxon>
        <taxon>Irpex</taxon>
    </lineage>
</organism>
<accession>A0ACB8TLV8</accession>
<name>A0ACB8TLV8_9APHY</name>
<comment type="caution">
    <text evidence="1">The sequence shown here is derived from an EMBL/GenBank/DDBJ whole genome shotgun (WGS) entry which is preliminary data.</text>
</comment>
<protein>
    <submittedName>
        <fullName evidence="1">Uncharacterized protein</fullName>
    </submittedName>
</protein>
<feature type="non-terminal residue" evidence="1">
    <location>
        <position position="1"/>
    </location>
</feature>